<evidence type="ECO:0000256" key="2">
    <source>
        <dbReference type="SAM" id="Phobius"/>
    </source>
</evidence>
<evidence type="ECO:0000313" key="4">
    <source>
        <dbReference type="Proteomes" id="UP000548476"/>
    </source>
</evidence>
<feature type="region of interest" description="Disordered" evidence="1">
    <location>
        <begin position="57"/>
        <end position="100"/>
    </location>
</feature>
<comment type="caution">
    <text evidence="3">The sequence shown here is derived from an EMBL/GenBank/DDBJ whole genome shotgun (WGS) entry which is preliminary data.</text>
</comment>
<keyword evidence="2" id="KW-0812">Transmembrane</keyword>
<sequence length="100" mass="10141">MTVQLVMVARYLLVVFAVGFEAHPPVPALVLLLVLASATVLVPALRGLVRAVLRALSSPAHGPPGPRLSGGSPEVRVPVAPGTPGTVRARAPSAGVHAFA</sequence>
<dbReference type="AlphaFoldDB" id="A0A841FMM9"/>
<keyword evidence="2" id="KW-1133">Transmembrane helix</keyword>
<dbReference type="RefSeq" id="WP_184788999.1">
    <property type="nucleotide sequence ID" value="NZ_BONT01000046.1"/>
</dbReference>
<accession>A0A841FMM9</accession>
<feature type="transmembrane region" description="Helical" evidence="2">
    <location>
        <begin position="27"/>
        <end position="49"/>
    </location>
</feature>
<dbReference type="EMBL" id="JACHGT010000008">
    <property type="protein sequence ID" value="MBB6036163.1"/>
    <property type="molecule type" value="Genomic_DNA"/>
</dbReference>
<organism evidence="3 4">
    <name type="scientific">Phytomonospora endophytica</name>
    <dbReference type="NCBI Taxonomy" id="714109"/>
    <lineage>
        <taxon>Bacteria</taxon>
        <taxon>Bacillati</taxon>
        <taxon>Actinomycetota</taxon>
        <taxon>Actinomycetes</taxon>
        <taxon>Micromonosporales</taxon>
        <taxon>Micromonosporaceae</taxon>
        <taxon>Phytomonospora</taxon>
    </lineage>
</organism>
<gene>
    <name evidence="3" type="ORF">HNR73_004031</name>
</gene>
<reference evidence="3 4" key="1">
    <citation type="submission" date="2020-08" db="EMBL/GenBank/DDBJ databases">
        <title>Genomic Encyclopedia of Type Strains, Phase IV (KMG-IV): sequencing the most valuable type-strain genomes for metagenomic binning, comparative biology and taxonomic classification.</title>
        <authorList>
            <person name="Goeker M."/>
        </authorList>
    </citation>
    <scope>NUCLEOTIDE SEQUENCE [LARGE SCALE GENOMIC DNA]</scope>
    <source>
        <strain evidence="3 4">YIM 65646</strain>
    </source>
</reference>
<proteinExistence type="predicted"/>
<evidence type="ECO:0000256" key="1">
    <source>
        <dbReference type="SAM" id="MobiDB-lite"/>
    </source>
</evidence>
<dbReference type="Proteomes" id="UP000548476">
    <property type="component" value="Unassembled WGS sequence"/>
</dbReference>
<keyword evidence="4" id="KW-1185">Reference proteome</keyword>
<evidence type="ECO:0000313" key="3">
    <source>
        <dbReference type="EMBL" id="MBB6036163.1"/>
    </source>
</evidence>
<keyword evidence="2" id="KW-0472">Membrane</keyword>
<name>A0A841FMM9_9ACTN</name>
<protein>
    <submittedName>
        <fullName evidence="3">Uncharacterized protein</fullName>
    </submittedName>
</protein>